<name>A0A4Q9PEC3_9APHY</name>
<dbReference type="STRING" id="114155.A0A4Q9PEC3"/>
<protein>
    <submittedName>
        <fullName evidence="4">Uncharacterized protein</fullName>
    </submittedName>
</protein>
<dbReference type="Proteomes" id="UP000292082">
    <property type="component" value="Unassembled WGS sequence"/>
</dbReference>
<evidence type="ECO:0000259" key="3">
    <source>
        <dbReference type="Pfam" id="PF26640"/>
    </source>
</evidence>
<gene>
    <name evidence="4" type="ORF">BD310DRAFT_938848</name>
</gene>
<dbReference type="Pfam" id="PF26640">
    <property type="entry name" value="DUF8212"/>
    <property type="match status" value="1"/>
</dbReference>
<feature type="region of interest" description="Disordered" evidence="1">
    <location>
        <begin position="51"/>
        <end position="139"/>
    </location>
</feature>
<dbReference type="PANTHER" id="PTHR10622">
    <property type="entry name" value="HET DOMAIN-CONTAINING PROTEIN"/>
    <property type="match status" value="1"/>
</dbReference>
<evidence type="ECO:0000313" key="5">
    <source>
        <dbReference type="Proteomes" id="UP000292082"/>
    </source>
</evidence>
<sequence length="870" mass="96810">MVASLELKNVPSEMSHSTETLTIREEEPFKHPYLDAITAQPLEIPNVHELIEATSPSDRSHRTETQLRQGREPKKSPLLKVAVAEPLSVSSVHKPREGTSSPADLERSGPQRLLSRPKTPNDPPSGRAPNPPRRQTARDQVPKRLLNAITGQFDECFDHQRVRYVILSHVWATREATYQDVLETQKVSGLNVVSRLPDKLRGLCNAAQNAGYDFVWADTCCIDRTNSDEISDSITSMYSWYREADQCFAYLHDVPSPLMSSDDPYALFRQSIWWSRGWTLPELLAPNEVTFLSSTWLAIGTRTELATLIQAITSIDSKVLISPRVPLEAMSVATRMSWAASRKTRFVEDGAYCLMGIFGVIMQPNYGERYSAFFRLQELILAKERPDPTLLCWGVVTHLPANSLPFGGYNHTAHTAVTRAEPPPPRHSKQYLLAASAEEFSRTPRSLKVQGPDFFAERLKLPEQDIQTAFEHVPGGIRCRLPLVDMSCPVGTGSSRSVFTLALLACEDARGRMLALLLHPQDCRESSSDTTAENLRHAHPGSYFVGAPPRPSKHCPISTNPYSMSAYINAYTRAVWIPSTELNHLHGWIRMSDIVIAHDPDHLVLDLEYELRRHIEMSAPPGPFAVSLAPWSRDALIARGYRTFPTAIADILLPASTTSAVHRATATSPAITIRKGTNYIIVQIGRCYCALGERYGLLAVIASESSQGRQSWDRPRMEHSLDHPFNHPHHLCSWSFYGSNARTRLRLASGMVLNLGLSPMSRPLSLMPLPPTVEKTQGVREKIRAAVKGLQPKITRGTRHQTREIANLIRSKLFLRSRRATEVESTSVTAAMWPSELSSTRLVRSASAPPRLGENAVGAGYSYALSVGIS</sequence>
<dbReference type="AlphaFoldDB" id="A0A4Q9PEC3"/>
<keyword evidence="5" id="KW-1185">Reference proteome</keyword>
<organism evidence="4 5">
    <name type="scientific">Dichomitus squalens</name>
    <dbReference type="NCBI Taxonomy" id="114155"/>
    <lineage>
        <taxon>Eukaryota</taxon>
        <taxon>Fungi</taxon>
        <taxon>Dikarya</taxon>
        <taxon>Basidiomycota</taxon>
        <taxon>Agaricomycotina</taxon>
        <taxon>Agaricomycetes</taxon>
        <taxon>Polyporales</taxon>
        <taxon>Polyporaceae</taxon>
        <taxon>Dichomitus</taxon>
    </lineage>
</organism>
<dbReference type="InterPro" id="IPR010730">
    <property type="entry name" value="HET"/>
</dbReference>
<reference evidence="4 5" key="1">
    <citation type="submission" date="2019-01" db="EMBL/GenBank/DDBJ databases">
        <title>Draft genome sequences of three monokaryotic isolates of the white-rot basidiomycete fungus Dichomitus squalens.</title>
        <authorList>
            <consortium name="DOE Joint Genome Institute"/>
            <person name="Lopez S.C."/>
            <person name="Andreopoulos B."/>
            <person name="Pangilinan J."/>
            <person name="Lipzen A."/>
            <person name="Riley R."/>
            <person name="Ahrendt S."/>
            <person name="Ng V."/>
            <person name="Barry K."/>
            <person name="Daum C."/>
            <person name="Grigoriev I.V."/>
            <person name="Hilden K.S."/>
            <person name="Makela M.R."/>
            <person name="de Vries R.P."/>
        </authorList>
    </citation>
    <scope>NUCLEOTIDE SEQUENCE [LARGE SCALE GENOMIC DNA]</scope>
    <source>
        <strain evidence="4 5">CBS 464.89</strain>
    </source>
</reference>
<feature type="domain" description="DUF8212" evidence="3">
    <location>
        <begin position="372"/>
        <end position="516"/>
    </location>
</feature>
<dbReference type="PANTHER" id="PTHR10622:SF10">
    <property type="entry name" value="HET DOMAIN-CONTAINING PROTEIN"/>
    <property type="match status" value="1"/>
</dbReference>
<proteinExistence type="predicted"/>
<dbReference type="InterPro" id="IPR058525">
    <property type="entry name" value="DUF8212"/>
</dbReference>
<accession>A0A4Q9PEC3</accession>
<evidence type="ECO:0000313" key="4">
    <source>
        <dbReference type="EMBL" id="TBU53058.1"/>
    </source>
</evidence>
<feature type="domain" description="Heterokaryon incompatibility" evidence="2">
    <location>
        <begin position="164"/>
        <end position="252"/>
    </location>
</feature>
<feature type="region of interest" description="Disordered" evidence="1">
    <location>
        <begin position="1"/>
        <end position="22"/>
    </location>
</feature>
<feature type="compositionally biased region" description="Polar residues" evidence="1">
    <location>
        <begin position="12"/>
        <end position="21"/>
    </location>
</feature>
<dbReference type="EMBL" id="ML145227">
    <property type="protein sequence ID" value="TBU53058.1"/>
    <property type="molecule type" value="Genomic_DNA"/>
</dbReference>
<dbReference type="Pfam" id="PF06985">
    <property type="entry name" value="HET"/>
    <property type="match status" value="1"/>
</dbReference>
<feature type="compositionally biased region" description="Basic and acidic residues" evidence="1">
    <location>
        <begin position="58"/>
        <end position="75"/>
    </location>
</feature>
<evidence type="ECO:0000256" key="1">
    <source>
        <dbReference type="SAM" id="MobiDB-lite"/>
    </source>
</evidence>
<evidence type="ECO:0000259" key="2">
    <source>
        <dbReference type="Pfam" id="PF06985"/>
    </source>
</evidence>